<keyword evidence="2" id="KW-1185">Reference proteome</keyword>
<reference evidence="1" key="2">
    <citation type="submission" date="2020-06" db="EMBL/GenBank/DDBJ databases">
        <title>Helianthus annuus Genome sequencing and assembly Release 2.</title>
        <authorList>
            <person name="Gouzy J."/>
            <person name="Langlade N."/>
            <person name="Munos S."/>
        </authorList>
    </citation>
    <scope>NUCLEOTIDE SEQUENCE</scope>
    <source>
        <tissue evidence="1">Leaves</tissue>
    </source>
</reference>
<comment type="caution">
    <text evidence="1">The sequence shown here is derived from an EMBL/GenBank/DDBJ whole genome shotgun (WGS) entry which is preliminary data.</text>
</comment>
<gene>
    <name evidence="1" type="ORF">HanXRQr2_Chr10g0445181</name>
</gene>
<dbReference type="AlphaFoldDB" id="A0A9K3HYV8"/>
<proteinExistence type="predicted"/>
<evidence type="ECO:0000313" key="2">
    <source>
        <dbReference type="Proteomes" id="UP000215914"/>
    </source>
</evidence>
<dbReference type="EMBL" id="MNCJ02000325">
    <property type="protein sequence ID" value="KAF5786794.1"/>
    <property type="molecule type" value="Genomic_DNA"/>
</dbReference>
<evidence type="ECO:0000313" key="1">
    <source>
        <dbReference type="EMBL" id="KAF5786794.1"/>
    </source>
</evidence>
<dbReference type="Gramene" id="mRNA:HanXRQr2_Chr10g0445181">
    <property type="protein sequence ID" value="mRNA:HanXRQr2_Chr10g0445181"/>
    <property type="gene ID" value="HanXRQr2_Chr10g0445181"/>
</dbReference>
<reference evidence="1" key="1">
    <citation type="journal article" date="2017" name="Nature">
        <title>The sunflower genome provides insights into oil metabolism, flowering and Asterid evolution.</title>
        <authorList>
            <person name="Badouin H."/>
            <person name="Gouzy J."/>
            <person name="Grassa C.J."/>
            <person name="Murat F."/>
            <person name="Staton S.E."/>
            <person name="Cottret L."/>
            <person name="Lelandais-Briere C."/>
            <person name="Owens G.L."/>
            <person name="Carrere S."/>
            <person name="Mayjonade B."/>
            <person name="Legrand L."/>
            <person name="Gill N."/>
            <person name="Kane N.C."/>
            <person name="Bowers J.E."/>
            <person name="Hubner S."/>
            <person name="Bellec A."/>
            <person name="Berard A."/>
            <person name="Berges H."/>
            <person name="Blanchet N."/>
            <person name="Boniface M.C."/>
            <person name="Brunel D."/>
            <person name="Catrice O."/>
            <person name="Chaidir N."/>
            <person name="Claudel C."/>
            <person name="Donnadieu C."/>
            <person name="Faraut T."/>
            <person name="Fievet G."/>
            <person name="Helmstetter N."/>
            <person name="King M."/>
            <person name="Knapp S.J."/>
            <person name="Lai Z."/>
            <person name="Le Paslier M.C."/>
            <person name="Lippi Y."/>
            <person name="Lorenzon L."/>
            <person name="Mandel J.R."/>
            <person name="Marage G."/>
            <person name="Marchand G."/>
            <person name="Marquand E."/>
            <person name="Bret-Mestries E."/>
            <person name="Morien E."/>
            <person name="Nambeesan S."/>
            <person name="Nguyen T."/>
            <person name="Pegot-Espagnet P."/>
            <person name="Pouilly N."/>
            <person name="Raftis F."/>
            <person name="Sallet E."/>
            <person name="Schiex T."/>
            <person name="Thomas J."/>
            <person name="Vandecasteele C."/>
            <person name="Vares D."/>
            <person name="Vear F."/>
            <person name="Vautrin S."/>
            <person name="Crespi M."/>
            <person name="Mangin B."/>
            <person name="Burke J.M."/>
            <person name="Salse J."/>
            <person name="Munos S."/>
            <person name="Vincourt P."/>
            <person name="Rieseberg L.H."/>
            <person name="Langlade N.B."/>
        </authorList>
    </citation>
    <scope>NUCLEOTIDE SEQUENCE</scope>
    <source>
        <tissue evidence="1">Leaves</tissue>
    </source>
</reference>
<organism evidence="1 2">
    <name type="scientific">Helianthus annuus</name>
    <name type="common">Common sunflower</name>
    <dbReference type="NCBI Taxonomy" id="4232"/>
    <lineage>
        <taxon>Eukaryota</taxon>
        <taxon>Viridiplantae</taxon>
        <taxon>Streptophyta</taxon>
        <taxon>Embryophyta</taxon>
        <taxon>Tracheophyta</taxon>
        <taxon>Spermatophyta</taxon>
        <taxon>Magnoliopsida</taxon>
        <taxon>eudicotyledons</taxon>
        <taxon>Gunneridae</taxon>
        <taxon>Pentapetalae</taxon>
        <taxon>asterids</taxon>
        <taxon>campanulids</taxon>
        <taxon>Asterales</taxon>
        <taxon>Asteraceae</taxon>
        <taxon>Asteroideae</taxon>
        <taxon>Heliantheae alliance</taxon>
        <taxon>Heliantheae</taxon>
        <taxon>Helianthus</taxon>
    </lineage>
</organism>
<dbReference type="Proteomes" id="UP000215914">
    <property type="component" value="Unassembled WGS sequence"/>
</dbReference>
<accession>A0A9K3HYV8</accession>
<sequence length="50" mass="5382">MNLSRSNTRSTGLTARSAVELFVLGCTGITRCVSSGMNKLDNQSISTKFQ</sequence>
<name>A0A9K3HYV8_HELAN</name>
<protein>
    <submittedName>
        <fullName evidence="1">Uncharacterized protein</fullName>
    </submittedName>
</protein>